<keyword evidence="2" id="KW-1185">Reference proteome</keyword>
<gene>
    <name evidence="1" type="ORF">F3Y22_tig00110114pilonHSYRG00132</name>
</gene>
<sequence>MRFFIIALRFWELICDSEDRVAIFISHYDFVAMLSLSPNPDIATLPSLRSTFKGNLRNLKPNSFHIIHVRTKEREVAEAQKGTRSLVVVNQSAWVEKEREEKGERNIGRPRRQLWVWNEGASIQLVCLNLDLCNFWTFNQMAALVMHI</sequence>
<comment type="caution">
    <text evidence="1">The sequence shown here is derived from an EMBL/GenBank/DDBJ whole genome shotgun (WGS) entry which is preliminary data.</text>
</comment>
<evidence type="ECO:0000313" key="1">
    <source>
        <dbReference type="EMBL" id="KAE8716497.1"/>
    </source>
</evidence>
<proteinExistence type="predicted"/>
<accession>A0A6A3BKA1</accession>
<dbReference type="Proteomes" id="UP000436088">
    <property type="component" value="Unassembled WGS sequence"/>
</dbReference>
<evidence type="ECO:0000313" key="2">
    <source>
        <dbReference type="Proteomes" id="UP000436088"/>
    </source>
</evidence>
<dbReference type="EMBL" id="VEPZ02000843">
    <property type="protein sequence ID" value="KAE8716497.1"/>
    <property type="molecule type" value="Genomic_DNA"/>
</dbReference>
<name>A0A6A3BKA1_HIBSY</name>
<dbReference type="AlphaFoldDB" id="A0A6A3BKA1"/>
<organism evidence="1 2">
    <name type="scientific">Hibiscus syriacus</name>
    <name type="common">Rose of Sharon</name>
    <dbReference type="NCBI Taxonomy" id="106335"/>
    <lineage>
        <taxon>Eukaryota</taxon>
        <taxon>Viridiplantae</taxon>
        <taxon>Streptophyta</taxon>
        <taxon>Embryophyta</taxon>
        <taxon>Tracheophyta</taxon>
        <taxon>Spermatophyta</taxon>
        <taxon>Magnoliopsida</taxon>
        <taxon>eudicotyledons</taxon>
        <taxon>Gunneridae</taxon>
        <taxon>Pentapetalae</taxon>
        <taxon>rosids</taxon>
        <taxon>malvids</taxon>
        <taxon>Malvales</taxon>
        <taxon>Malvaceae</taxon>
        <taxon>Malvoideae</taxon>
        <taxon>Hibiscus</taxon>
    </lineage>
</organism>
<reference evidence="1" key="1">
    <citation type="submission" date="2019-09" db="EMBL/GenBank/DDBJ databases">
        <title>Draft genome information of white flower Hibiscus syriacus.</title>
        <authorList>
            <person name="Kim Y.-M."/>
        </authorList>
    </citation>
    <scope>NUCLEOTIDE SEQUENCE [LARGE SCALE GENOMIC DNA]</scope>
    <source>
        <strain evidence="1">YM2019G1</strain>
    </source>
</reference>
<protein>
    <submittedName>
        <fullName evidence="1">Uncharacterized protein</fullName>
    </submittedName>
</protein>